<dbReference type="EMBL" id="AOLZ01000022">
    <property type="protein sequence ID" value="EMA36111.1"/>
    <property type="molecule type" value="Genomic_DNA"/>
</dbReference>
<feature type="compositionally biased region" description="Acidic residues" evidence="1">
    <location>
        <begin position="148"/>
        <end position="190"/>
    </location>
</feature>
<sequence length="190" mass="20047">MSEEDQFDSGDSRRSFMKKGTLAATALAVGAGTTASTAAAQQDDDGEVVLTGSDYYPDVDADVLAELETGTRDTILENFEGTFDPVDDWDLYIVQFDIGSGTVLGHLFVDEDEADVSEGDTVTLSGDASFRDAEANLLEVSTGGGGASDDEDEDEDEEEDEDMGSDDTEDNGVGDDTEDDDMGDDESDGA</sequence>
<evidence type="ECO:0000313" key="2">
    <source>
        <dbReference type="EMBL" id="APW99717.1"/>
    </source>
</evidence>
<proteinExistence type="predicted"/>
<dbReference type="Proteomes" id="UP000186547">
    <property type="component" value="Chromosome"/>
</dbReference>
<keyword evidence="4" id="KW-1185">Reference proteome</keyword>
<dbReference type="Proteomes" id="UP000011555">
    <property type="component" value="Unassembled WGS sequence"/>
</dbReference>
<dbReference type="KEGG" id="hlc:CHINAEXTREME18935"/>
<dbReference type="PATRIC" id="fig|358396.7.peg.943"/>
<evidence type="ECO:0000313" key="5">
    <source>
        <dbReference type="Proteomes" id="UP000186547"/>
    </source>
</evidence>
<dbReference type="eggNOG" id="arCOG11427">
    <property type="taxonomic scope" value="Archaea"/>
</dbReference>
<dbReference type="EMBL" id="CP019285">
    <property type="protein sequence ID" value="APW99717.1"/>
    <property type="molecule type" value="Genomic_DNA"/>
</dbReference>
<evidence type="ECO:0000313" key="3">
    <source>
        <dbReference type="EMBL" id="EMA36111.1"/>
    </source>
</evidence>
<dbReference type="AlphaFoldDB" id="M0LRK6"/>
<reference evidence="3 4" key="2">
    <citation type="journal article" date="2014" name="PLoS Genet.">
        <title>Phylogenetically driven sequencing of extremely halophilic archaea reveals strategies for static and dynamic osmo-response.</title>
        <authorList>
            <person name="Becker E.A."/>
            <person name="Seitzer P.M."/>
            <person name="Tritt A."/>
            <person name="Larsen D."/>
            <person name="Krusor M."/>
            <person name="Yao A.I."/>
            <person name="Wu D."/>
            <person name="Madern D."/>
            <person name="Eisen J.A."/>
            <person name="Darling A.E."/>
            <person name="Facciotti M.T."/>
        </authorList>
    </citation>
    <scope>NUCLEOTIDE SEQUENCE [LARGE SCALE GENOMIC DNA]</scope>
    <source>
        <strain evidence="3 4">AJ5</strain>
    </source>
</reference>
<organism evidence="3 4">
    <name type="scientific">Natronobacterium lacisalsi AJ5</name>
    <dbReference type="NCBI Taxonomy" id="358396"/>
    <lineage>
        <taxon>Archaea</taxon>
        <taxon>Methanobacteriati</taxon>
        <taxon>Methanobacteriota</taxon>
        <taxon>Stenosarchaea group</taxon>
        <taxon>Halobacteria</taxon>
        <taxon>Halobacteriales</taxon>
        <taxon>Natrialbaceae</taxon>
        <taxon>Natronobacterium</taxon>
    </lineage>
</organism>
<evidence type="ECO:0000313" key="4">
    <source>
        <dbReference type="Proteomes" id="UP000011555"/>
    </source>
</evidence>
<evidence type="ECO:0000256" key="1">
    <source>
        <dbReference type="SAM" id="MobiDB-lite"/>
    </source>
</evidence>
<protein>
    <submittedName>
        <fullName evidence="3">Calcium-binding outer membrane-like protein</fullName>
    </submittedName>
    <submittedName>
        <fullName evidence="2">Calcium-binding protein</fullName>
    </submittedName>
</protein>
<accession>M0LRK6</accession>
<dbReference type="PROSITE" id="PS51318">
    <property type="entry name" value="TAT"/>
    <property type="match status" value="1"/>
</dbReference>
<reference evidence="2 5" key="1">
    <citation type="journal article" date="2011" name="J. Bacteriol.">
        <title>Genome sequence of Halobiforma lacisalsi AJ5, an extremely halophilic archaeon which harbors a bop gene.</title>
        <authorList>
            <person name="Jiang X."/>
            <person name="Wang S."/>
            <person name="Cheng H."/>
            <person name="Huo Y."/>
            <person name="Zhang X."/>
            <person name="Zhu X."/>
            <person name="Han X."/>
            <person name="Ni P."/>
            <person name="Wu M."/>
        </authorList>
    </citation>
    <scope>NUCLEOTIDE SEQUENCE [LARGE SCALE GENOMIC DNA]</scope>
    <source>
        <strain evidence="2 5">AJ5</strain>
    </source>
</reference>
<reference evidence="2" key="3">
    <citation type="submission" date="2017-01" db="EMBL/GenBank/DDBJ databases">
        <authorList>
            <person name="Mah S.A."/>
            <person name="Swanson W.J."/>
            <person name="Moy G.W."/>
            <person name="Vacquier V.D."/>
        </authorList>
    </citation>
    <scope>NUCLEOTIDE SEQUENCE</scope>
    <source>
        <strain evidence="2">AJ5</strain>
    </source>
</reference>
<name>M0LRK6_NATLA</name>
<dbReference type="InterPro" id="IPR006311">
    <property type="entry name" value="TAT_signal"/>
</dbReference>
<gene>
    <name evidence="3" type="ORF">C445_04618</name>
    <name evidence="2" type="ORF">CHINAEXTREME_18935</name>
</gene>
<feature type="region of interest" description="Disordered" evidence="1">
    <location>
        <begin position="133"/>
        <end position="190"/>
    </location>
</feature>